<name>A0ABU6TEM7_9FABA</name>
<dbReference type="Proteomes" id="UP001341840">
    <property type="component" value="Unassembled WGS sequence"/>
</dbReference>
<dbReference type="PANTHER" id="PTHR33257">
    <property type="entry name" value="OS05G0165500 PROTEIN"/>
    <property type="match status" value="1"/>
</dbReference>
<feature type="compositionally biased region" description="Polar residues" evidence="1">
    <location>
        <begin position="105"/>
        <end position="115"/>
    </location>
</feature>
<comment type="caution">
    <text evidence="2">The sequence shown here is derived from an EMBL/GenBank/DDBJ whole genome shotgun (WGS) entry which is preliminary data.</text>
</comment>
<feature type="region of interest" description="Disordered" evidence="1">
    <location>
        <begin position="141"/>
        <end position="200"/>
    </location>
</feature>
<keyword evidence="3" id="KW-1185">Reference proteome</keyword>
<sequence length="234" mass="25922">MSSSNTSKIILQSPSHNILVMSHDEKKSNNTNNTNKKKKLNMFLVHDGEEHLTRQISSNEGYYHDGGESASVPFVWESQPGTPKLIRFRETSLPPPLTPPPSYYQNATPRTPTFVNNAKNNKSPSKSSLLKAMLLFPKKRVSRNNNNKATVGVPPSPESPNSWSHSSSSSSSLSWRPTSYSVPNSPMVHPRKNGVTTQDGDLYDVNDSSLCFGNARSRGCYSSMFKKVLVGDFM</sequence>
<feature type="compositionally biased region" description="Pro residues" evidence="1">
    <location>
        <begin position="93"/>
        <end position="102"/>
    </location>
</feature>
<reference evidence="2 3" key="1">
    <citation type="journal article" date="2023" name="Plants (Basel)">
        <title>Bridging the Gap: Combining Genomics and Transcriptomics Approaches to Understand Stylosanthes scabra, an Orphan Legume from the Brazilian Caatinga.</title>
        <authorList>
            <person name="Ferreira-Neto J.R.C."/>
            <person name="da Silva M.D."/>
            <person name="Binneck E."/>
            <person name="de Melo N.F."/>
            <person name="da Silva R.H."/>
            <person name="de Melo A.L.T.M."/>
            <person name="Pandolfi V."/>
            <person name="Bustamante F.O."/>
            <person name="Brasileiro-Vidal A.C."/>
            <person name="Benko-Iseppon A.M."/>
        </authorList>
    </citation>
    <scope>NUCLEOTIDE SEQUENCE [LARGE SCALE GENOMIC DNA]</scope>
    <source>
        <tissue evidence="2">Leaves</tissue>
    </source>
</reference>
<dbReference type="EMBL" id="JASCZI010090781">
    <property type="protein sequence ID" value="MED6146428.1"/>
    <property type="molecule type" value="Genomic_DNA"/>
</dbReference>
<feature type="compositionally biased region" description="Low complexity" evidence="1">
    <location>
        <begin position="116"/>
        <end position="126"/>
    </location>
</feature>
<feature type="compositionally biased region" description="Low complexity" evidence="1">
    <location>
        <begin position="159"/>
        <end position="181"/>
    </location>
</feature>
<evidence type="ECO:0000313" key="2">
    <source>
        <dbReference type="EMBL" id="MED6146428.1"/>
    </source>
</evidence>
<feature type="region of interest" description="Disordered" evidence="1">
    <location>
        <begin position="89"/>
        <end position="126"/>
    </location>
</feature>
<proteinExistence type="predicted"/>
<evidence type="ECO:0000313" key="3">
    <source>
        <dbReference type="Proteomes" id="UP001341840"/>
    </source>
</evidence>
<accession>A0ABU6TEM7</accession>
<gene>
    <name evidence="2" type="ORF">PIB30_034449</name>
</gene>
<organism evidence="2 3">
    <name type="scientific">Stylosanthes scabra</name>
    <dbReference type="NCBI Taxonomy" id="79078"/>
    <lineage>
        <taxon>Eukaryota</taxon>
        <taxon>Viridiplantae</taxon>
        <taxon>Streptophyta</taxon>
        <taxon>Embryophyta</taxon>
        <taxon>Tracheophyta</taxon>
        <taxon>Spermatophyta</taxon>
        <taxon>Magnoliopsida</taxon>
        <taxon>eudicotyledons</taxon>
        <taxon>Gunneridae</taxon>
        <taxon>Pentapetalae</taxon>
        <taxon>rosids</taxon>
        <taxon>fabids</taxon>
        <taxon>Fabales</taxon>
        <taxon>Fabaceae</taxon>
        <taxon>Papilionoideae</taxon>
        <taxon>50 kb inversion clade</taxon>
        <taxon>dalbergioids sensu lato</taxon>
        <taxon>Dalbergieae</taxon>
        <taxon>Pterocarpus clade</taxon>
        <taxon>Stylosanthes</taxon>
    </lineage>
</organism>
<dbReference type="PANTHER" id="PTHR33257:SF46">
    <property type="entry name" value="OVATE FAMILY PROTEIN"/>
    <property type="match status" value="1"/>
</dbReference>
<protein>
    <submittedName>
        <fullName evidence="2">Uncharacterized protein</fullName>
    </submittedName>
</protein>
<evidence type="ECO:0000256" key="1">
    <source>
        <dbReference type="SAM" id="MobiDB-lite"/>
    </source>
</evidence>